<reference evidence="1 2" key="1">
    <citation type="submission" date="2018-11" db="EMBL/GenBank/DDBJ databases">
        <title>Genome sequence of Saitozyma podzolica DSM 27192.</title>
        <authorList>
            <person name="Aliyu H."/>
            <person name="Gorte O."/>
            <person name="Ochsenreither K."/>
        </authorList>
    </citation>
    <scope>NUCLEOTIDE SEQUENCE [LARGE SCALE GENOMIC DNA]</scope>
    <source>
        <strain evidence="1 2">DSM 27192</strain>
    </source>
</reference>
<keyword evidence="2" id="KW-1185">Reference proteome</keyword>
<dbReference type="EMBL" id="RSCD01000002">
    <property type="protein sequence ID" value="RSH94160.1"/>
    <property type="molecule type" value="Genomic_DNA"/>
</dbReference>
<dbReference type="AlphaFoldDB" id="A0A427YSR6"/>
<gene>
    <name evidence="1" type="ORF">EHS25_003963</name>
</gene>
<protein>
    <submittedName>
        <fullName evidence="1">Uncharacterized protein</fullName>
    </submittedName>
</protein>
<comment type="caution">
    <text evidence="1">The sequence shown here is derived from an EMBL/GenBank/DDBJ whole genome shotgun (WGS) entry which is preliminary data.</text>
</comment>
<evidence type="ECO:0000313" key="2">
    <source>
        <dbReference type="Proteomes" id="UP000279259"/>
    </source>
</evidence>
<proteinExistence type="predicted"/>
<accession>A0A427YSR6</accession>
<evidence type="ECO:0000313" key="1">
    <source>
        <dbReference type="EMBL" id="RSH94160.1"/>
    </source>
</evidence>
<organism evidence="1 2">
    <name type="scientific">Saitozyma podzolica</name>
    <dbReference type="NCBI Taxonomy" id="1890683"/>
    <lineage>
        <taxon>Eukaryota</taxon>
        <taxon>Fungi</taxon>
        <taxon>Dikarya</taxon>
        <taxon>Basidiomycota</taxon>
        <taxon>Agaricomycotina</taxon>
        <taxon>Tremellomycetes</taxon>
        <taxon>Tremellales</taxon>
        <taxon>Trimorphomycetaceae</taxon>
        <taxon>Saitozyma</taxon>
    </lineage>
</organism>
<name>A0A427YSR6_9TREE</name>
<sequence>MSPFAAPSLTPLPESPFLAELTSLATASSTVDPKAIADSIALLLKKLPGVLEATQKAEIIDVERQPVLSNIPDITRLAY</sequence>
<dbReference type="Proteomes" id="UP000279259">
    <property type="component" value="Unassembled WGS sequence"/>
</dbReference>